<dbReference type="Proteomes" id="UP000383932">
    <property type="component" value="Unassembled WGS sequence"/>
</dbReference>
<keyword evidence="2" id="KW-0472">Membrane</keyword>
<protein>
    <recommendedName>
        <fullName evidence="5">Transmembrane protein</fullName>
    </recommendedName>
</protein>
<sequence>MERNMKIIKDMDRNCNYVQGTPSATPRMKSSLGYSFYGHQAVGRAQAGLSLSTSTHPKVGLGTAHGSVLTSSTSTSPKNIHKGAYLQSSSGCRQGASCAPPLSYAAATRRGVLVSPVIASSSISPVPQVHENIEPNFAKGESVETQWTTVTRKKVCKQDPRSLSQMYGGTSRERNDERSTSESRARATPGHRGHDLPPGRPILRRLDHPPGPRTTDAVTPVVYAAGSQQGGSLNMDIDAKFRVHFASLNRDVHQSWKLMLRYRMRGKCKINKKKFIKVINIVLVLNLLPSWLAILQALEAAGFEQTGGNGASKTFRPREFTDPAQSITFHFPHVRFGLEVPINPVLT</sequence>
<feature type="transmembrane region" description="Helical" evidence="2">
    <location>
        <begin position="275"/>
        <end position="294"/>
    </location>
</feature>
<keyword evidence="2" id="KW-0812">Transmembrane</keyword>
<feature type="compositionally biased region" description="Basic and acidic residues" evidence="1">
    <location>
        <begin position="171"/>
        <end position="185"/>
    </location>
</feature>
<organism evidence="3 4">
    <name type="scientific">Ceratobasidium theobromae</name>
    <dbReference type="NCBI Taxonomy" id="1582974"/>
    <lineage>
        <taxon>Eukaryota</taxon>
        <taxon>Fungi</taxon>
        <taxon>Dikarya</taxon>
        <taxon>Basidiomycota</taxon>
        <taxon>Agaricomycotina</taxon>
        <taxon>Agaricomycetes</taxon>
        <taxon>Cantharellales</taxon>
        <taxon>Ceratobasidiaceae</taxon>
        <taxon>Ceratobasidium</taxon>
    </lineage>
</organism>
<accession>A0A5N5QNQ9</accession>
<evidence type="ECO:0008006" key="5">
    <source>
        <dbReference type="Google" id="ProtNLM"/>
    </source>
</evidence>
<keyword evidence="4" id="KW-1185">Reference proteome</keyword>
<comment type="caution">
    <text evidence="3">The sequence shown here is derived from an EMBL/GenBank/DDBJ whole genome shotgun (WGS) entry which is preliminary data.</text>
</comment>
<evidence type="ECO:0000256" key="1">
    <source>
        <dbReference type="SAM" id="MobiDB-lite"/>
    </source>
</evidence>
<evidence type="ECO:0000313" key="3">
    <source>
        <dbReference type="EMBL" id="KAB5593161.1"/>
    </source>
</evidence>
<dbReference type="AlphaFoldDB" id="A0A5N5QNQ9"/>
<dbReference type="EMBL" id="SSOP01000044">
    <property type="protein sequence ID" value="KAB5593161.1"/>
    <property type="molecule type" value="Genomic_DNA"/>
</dbReference>
<evidence type="ECO:0000313" key="4">
    <source>
        <dbReference type="Proteomes" id="UP000383932"/>
    </source>
</evidence>
<evidence type="ECO:0000256" key="2">
    <source>
        <dbReference type="SAM" id="Phobius"/>
    </source>
</evidence>
<proteinExistence type="predicted"/>
<name>A0A5N5QNQ9_9AGAM</name>
<keyword evidence="2" id="KW-1133">Transmembrane helix</keyword>
<feature type="region of interest" description="Disordered" evidence="1">
    <location>
        <begin position="151"/>
        <end position="217"/>
    </location>
</feature>
<reference evidence="3 4" key="1">
    <citation type="journal article" date="2019" name="Fungal Biol. Biotechnol.">
        <title>Draft genome sequence of fastidious pathogen Ceratobasidium theobromae, which causes vascular-streak dieback in Theobroma cacao.</title>
        <authorList>
            <person name="Ali S.S."/>
            <person name="Asman A."/>
            <person name="Shao J."/>
            <person name="Firmansyah A.P."/>
            <person name="Susilo A.W."/>
            <person name="Rosmana A."/>
            <person name="McMahon P."/>
            <person name="Junaid M."/>
            <person name="Guest D."/>
            <person name="Kheng T.Y."/>
            <person name="Meinhardt L.W."/>
            <person name="Bailey B.A."/>
        </authorList>
    </citation>
    <scope>NUCLEOTIDE SEQUENCE [LARGE SCALE GENOMIC DNA]</scope>
    <source>
        <strain evidence="3 4">CT2</strain>
    </source>
</reference>
<gene>
    <name evidence="3" type="ORF">CTheo_3391</name>
</gene>